<keyword evidence="1" id="KW-0812">Transmembrane</keyword>
<dbReference type="Proteomes" id="UP001081467">
    <property type="component" value="Unassembled WGS sequence"/>
</dbReference>
<evidence type="ECO:0000313" key="3">
    <source>
        <dbReference type="Proteomes" id="UP001081467"/>
    </source>
</evidence>
<accession>A0ABT4JM52</accession>
<feature type="transmembrane region" description="Helical" evidence="1">
    <location>
        <begin position="25"/>
        <end position="46"/>
    </location>
</feature>
<gene>
    <name evidence="2" type="ORF">N0K80_04640</name>
</gene>
<evidence type="ECO:0000313" key="2">
    <source>
        <dbReference type="EMBL" id="MCZ2491443.1"/>
    </source>
</evidence>
<dbReference type="InterPro" id="IPR046503">
    <property type="entry name" value="DUF6681"/>
</dbReference>
<keyword evidence="1" id="KW-0472">Membrane</keyword>
<dbReference type="EMBL" id="JANXLI010000002">
    <property type="protein sequence ID" value="MCZ2491443.1"/>
    <property type="molecule type" value="Genomic_DNA"/>
</dbReference>
<keyword evidence="3" id="KW-1185">Reference proteome</keyword>
<evidence type="ECO:0000256" key="1">
    <source>
        <dbReference type="SAM" id="Phobius"/>
    </source>
</evidence>
<feature type="transmembrane region" description="Helical" evidence="1">
    <location>
        <begin position="53"/>
        <end position="75"/>
    </location>
</feature>
<keyword evidence="1" id="KW-1133">Transmembrane helix</keyword>
<dbReference type="Pfam" id="PF20386">
    <property type="entry name" value="DUF6681"/>
    <property type="match status" value="1"/>
</dbReference>
<sequence>MFSLLDLANHYLGFFNVNLKLKNRIYTVLGFIGNWYLLYIASRYFINGYYVRGSLFILIFFVLLYFVGLNVLYFFTNKTTKFDPSPKIEKLLGGPPKQLIEENKRHRTQPGYVQTNGLFDSKIMMPATLKSNKNERLAVQEIANKMKQINYSDFDYDGLSDDAIMKEIKSTGKPVSELAQPVAFPFFELKIENGKMNIYAGMNQIDQQLIGHLTHVGLSDIETAKDQYDIYLATATIFGGNRKIAGRSSVIEELHKFHVKVQIAYKEKEN</sequence>
<protein>
    <submittedName>
        <fullName evidence="2">Uncharacterized protein</fullName>
    </submittedName>
</protein>
<comment type="caution">
    <text evidence="2">The sequence shown here is derived from an EMBL/GenBank/DDBJ whole genome shotgun (WGS) entry which is preliminary data.</text>
</comment>
<proteinExistence type="predicted"/>
<organism evidence="2 3">
    <name type="scientific">Dellaglioa carnosa</name>
    <dbReference type="NCBI Taxonomy" id="2995136"/>
    <lineage>
        <taxon>Bacteria</taxon>
        <taxon>Bacillati</taxon>
        <taxon>Bacillota</taxon>
        <taxon>Bacilli</taxon>
        <taxon>Lactobacillales</taxon>
        <taxon>Lactobacillaceae</taxon>
        <taxon>Dellaglioa</taxon>
    </lineage>
</organism>
<name>A0ABT4JM52_9LACO</name>
<reference evidence="2" key="1">
    <citation type="submission" date="2022-09" db="EMBL/GenBank/DDBJ databases">
        <title>Diversity of Dellaglioa algida.</title>
        <authorList>
            <person name="Matthias E."/>
            <person name="Werum V."/>
        </authorList>
    </citation>
    <scope>NUCLEOTIDE SEQUENCE</scope>
    <source>
        <strain evidence="2">TMW 2.2523</strain>
    </source>
</reference>
<dbReference type="RefSeq" id="WP_269023931.1">
    <property type="nucleotide sequence ID" value="NZ_JANXKW010000002.1"/>
</dbReference>